<keyword evidence="2" id="KW-1185">Reference proteome</keyword>
<organism evidence="1 2">
    <name type="scientific">Mycteria americana</name>
    <name type="common">Wood stork</name>
    <dbReference type="NCBI Taxonomy" id="33587"/>
    <lineage>
        <taxon>Eukaryota</taxon>
        <taxon>Metazoa</taxon>
        <taxon>Chordata</taxon>
        <taxon>Craniata</taxon>
        <taxon>Vertebrata</taxon>
        <taxon>Euteleostomi</taxon>
        <taxon>Archelosauria</taxon>
        <taxon>Archosauria</taxon>
        <taxon>Dinosauria</taxon>
        <taxon>Saurischia</taxon>
        <taxon>Theropoda</taxon>
        <taxon>Coelurosauria</taxon>
        <taxon>Aves</taxon>
        <taxon>Neognathae</taxon>
        <taxon>Neoaves</taxon>
        <taxon>Aequornithes</taxon>
        <taxon>Ciconiiformes</taxon>
        <taxon>Ciconiidae</taxon>
        <taxon>Mycteria</taxon>
    </lineage>
</organism>
<evidence type="ECO:0000313" key="2">
    <source>
        <dbReference type="Proteomes" id="UP001333110"/>
    </source>
</evidence>
<dbReference type="EMBL" id="JAUNZN010000001">
    <property type="protein sequence ID" value="KAK4831878.1"/>
    <property type="molecule type" value="Genomic_DNA"/>
</dbReference>
<dbReference type="Proteomes" id="UP001333110">
    <property type="component" value="Unassembled WGS sequence"/>
</dbReference>
<sequence>MITPGSETKVPSQRKVSNASSQLLRSLGLGILLQDFISGLLPLSKIPPSNTSVASTFWHQATCVSQEYHFQAIGQRDRNSGQPDTELHCLRTKGITALTGLVNPQDTLGHLKKLWKFIRNSKKSEISVTATVSLAVEGVAEFRDLLIAHTSDLSQPEQYVLIRTESQAMFSAQLAILCSPVFRPHTDFTEHFSIFNRKRTKGDNRQRKARAALALCLHGVLLLTFTHPIHRDTDGQSWLANRNFMKFNKDRCKVLHLGRNDPFQ</sequence>
<gene>
    <name evidence="1" type="ORF">QYF61_019890</name>
</gene>
<comment type="caution">
    <text evidence="1">The sequence shown here is derived from an EMBL/GenBank/DDBJ whole genome shotgun (WGS) entry which is preliminary data.</text>
</comment>
<protein>
    <submittedName>
        <fullName evidence="1">Uncharacterized protein</fullName>
    </submittedName>
</protein>
<proteinExistence type="predicted"/>
<accession>A0AAN7PV10</accession>
<evidence type="ECO:0000313" key="1">
    <source>
        <dbReference type="EMBL" id="KAK4831878.1"/>
    </source>
</evidence>
<name>A0AAN7PV10_MYCAM</name>
<dbReference type="AlphaFoldDB" id="A0AAN7PV10"/>
<reference evidence="1 2" key="1">
    <citation type="journal article" date="2023" name="J. Hered.">
        <title>Chromosome-level genome of the wood stork (Mycteria americana) provides insight into avian chromosome evolution.</title>
        <authorList>
            <person name="Flamio R. Jr."/>
            <person name="Ramstad K.M."/>
        </authorList>
    </citation>
    <scope>NUCLEOTIDE SEQUENCE [LARGE SCALE GENOMIC DNA]</scope>
    <source>
        <strain evidence="1">JAX WOST 10</strain>
    </source>
</reference>